<evidence type="ECO:0000256" key="3">
    <source>
        <dbReference type="ARBA" id="ARBA00022989"/>
    </source>
</evidence>
<organism evidence="6 7">
    <name type="scientific">Mus spicilegus</name>
    <name type="common">Mound-building mouse</name>
    <dbReference type="NCBI Taxonomy" id="10103"/>
    <lineage>
        <taxon>Eukaryota</taxon>
        <taxon>Metazoa</taxon>
        <taxon>Chordata</taxon>
        <taxon>Craniata</taxon>
        <taxon>Vertebrata</taxon>
        <taxon>Euteleostomi</taxon>
        <taxon>Mammalia</taxon>
        <taxon>Eutheria</taxon>
        <taxon>Euarchontoglires</taxon>
        <taxon>Glires</taxon>
        <taxon>Rodentia</taxon>
        <taxon>Myomorpha</taxon>
        <taxon>Muroidea</taxon>
        <taxon>Muridae</taxon>
        <taxon>Murinae</taxon>
        <taxon>Mus</taxon>
        <taxon>Mus</taxon>
    </lineage>
</organism>
<dbReference type="Proteomes" id="UP000694415">
    <property type="component" value="Unplaced"/>
</dbReference>
<evidence type="ECO:0000313" key="7">
    <source>
        <dbReference type="Proteomes" id="UP000694415"/>
    </source>
</evidence>
<dbReference type="InterPro" id="IPR043383">
    <property type="entry name" value="Reprimo_fam"/>
</dbReference>
<keyword evidence="2 5" id="KW-0812">Transmembrane</keyword>
<reference evidence="6" key="1">
    <citation type="submission" date="2025-08" db="UniProtKB">
        <authorList>
            <consortium name="Ensembl"/>
        </authorList>
    </citation>
    <scope>IDENTIFICATION</scope>
</reference>
<proteinExistence type="predicted"/>
<name>A0A8C6HHU4_MUSSI</name>
<evidence type="ECO:0000256" key="1">
    <source>
        <dbReference type="ARBA" id="ARBA00004167"/>
    </source>
</evidence>
<dbReference type="PANTHER" id="PTHR28649">
    <property type="entry name" value="PROTEIN REPRIMO-RELATED"/>
    <property type="match status" value="1"/>
</dbReference>
<keyword evidence="3 5" id="KW-1133">Transmembrane helix</keyword>
<sequence length="144" mass="15596">MNGSQVGSAAKAAWLSCCNQSGLPLGPPEGPRMVQAVVLGVLSLLVLCGILFLGGGLLLRAQGLIALLARERHSTPRLSLVPVEGMMTPRCQLLLRFSLFCATPSRVHFCEAQRKVQPTSSYILHRCWTSPLACRPPAPYLCLW</sequence>
<accession>A0A8C6HHU4</accession>
<reference evidence="6" key="2">
    <citation type="submission" date="2025-09" db="UniProtKB">
        <authorList>
            <consortium name="Ensembl"/>
        </authorList>
    </citation>
    <scope>IDENTIFICATION</scope>
</reference>
<dbReference type="AlphaFoldDB" id="A0A8C6HHU4"/>
<comment type="subcellular location">
    <subcellularLocation>
        <location evidence="1">Membrane</location>
        <topology evidence="1">Single-pass membrane protein</topology>
    </subcellularLocation>
</comment>
<keyword evidence="4 5" id="KW-0472">Membrane</keyword>
<dbReference type="GeneTree" id="ENSGT00390000009755"/>
<evidence type="ECO:0000256" key="5">
    <source>
        <dbReference type="SAM" id="Phobius"/>
    </source>
</evidence>
<dbReference type="Ensembl" id="ENSMSIT00000026752.1">
    <property type="protein sequence ID" value="ENSMSIP00000021205.1"/>
    <property type="gene ID" value="ENSMSIG00000018005.1"/>
</dbReference>
<evidence type="ECO:0000313" key="6">
    <source>
        <dbReference type="Ensembl" id="ENSMSIP00000021205.1"/>
    </source>
</evidence>
<protein>
    <submittedName>
        <fullName evidence="6">Small integral membrane protein 41</fullName>
    </submittedName>
</protein>
<feature type="transmembrane region" description="Helical" evidence="5">
    <location>
        <begin position="33"/>
        <end position="59"/>
    </location>
</feature>
<keyword evidence="7" id="KW-1185">Reference proteome</keyword>
<dbReference type="GO" id="GO:0016020">
    <property type="term" value="C:membrane"/>
    <property type="evidence" value="ECO:0007669"/>
    <property type="project" value="UniProtKB-SubCell"/>
</dbReference>
<evidence type="ECO:0000256" key="2">
    <source>
        <dbReference type="ARBA" id="ARBA00022692"/>
    </source>
</evidence>
<dbReference type="PANTHER" id="PTHR28649:SF1">
    <property type="entry name" value="SMALL INTEGRAL MEMBRANE PROTEIN 41"/>
    <property type="match status" value="1"/>
</dbReference>
<evidence type="ECO:0000256" key="4">
    <source>
        <dbReference type="ARBA" id="ARBA00023136"/>
    </source>
</evidence>